<keyword evidence="6 14" id="KW-0479">Metal-binding</keyword>
<feature type="binding site" evidence="13">
    <location>
        <position position="785"/>
    </location>
    <ligand>
        <name>substrate</name>
    </ligand>
</feature>
<keyword evidence="7" id="KW-0547">Nucleotide-binding</keyword>
<evidence type="ECO:0000256" key="2">
    <source>
        <dbReference type="ARBA" id="ARBA00007837"/>
    </source>
</evidence>
<evidence type="ECO:0000256" key="14">
    <source>
        <dbReference type="PIRSR" id="PIRSR000853-3"/>
    </source>
</evidence>
<evidence type="ECO:0000256" key="3">
    <source>
        <dbReference type="ARBA" id="ARBA00011994"/>
    </source>
</evidence>
<organism evidence="18 19">
    <name type="scientific">Alicyclobacillus sacchari</name>
    <dbReference type="NCBI Taxonomy" id="392010"/>
    <lineage>
        <taxon>Bacteria</taxon>
        <taxon>Bacillati</taxon>
        <taxon>Bacillota</taxon>
        <taxon>Bacilli</taxon>
        <taxon>Bacillales</taxon>
        <taxon>Alicyclobacillaceae</taxon>
        <taxon>Alicyclobacillus</taxon>
    </lineage>
</organism>
<reference evidence="18 19" key="1">
    <citation type="submission" date="2019-03" db="EMBL/GenBank/DDBJ databases">
        <title>Genomic Encyclopedia of Type Strains, Phase IV (KMG-IV): sequencing the most valuable type-strain genomes for metagenomic binning, comparative biology and taxonomic classification.</title>
        <authorList>
            <person name="Goeker M."/>
        </authorList>
    </citation>
    <scope>NUCLEOTIDE SEQUENCE [LARGE SCALE GENOMIC DNA]</scope>
    <source>
        <strain evidence="18 19">DSM 17974</strain>
    </source>
</reference>
<dbReference type="InterPro" id="IPR040442">
    <property type="entry name" value="Pyrv_kinase-like_dom_sf"/>
</dbReference>
<keyword evidence="10 14" id="KW-0460">Magnesium</keyword>
<dbReference type="GO" id="GO:0046872">
    <property type="term" value="F:metal ion binding"/>
    <property type="evidence" value="ECO:0007669"/>
    <property type="project" value="UniProtKB-UniRule"/>
</dbReference>
<evidence type="ECO:0000256" key="8">
    <source>
        <dbReference type="ARBA" id="ARBA00022777"/>
    </source>
</evidence>
<feature type="binding site" evidence="13">
    <location>
        <position position="786"/>
    </location>
    <ligand>
        <name>substrate</name>
    </ligand>
</feature>
<dbReference type="NCBIfam" id="TIGR01828">
    <property type="entry name" value="pyru_phos_dikin"/>
    <property type="match status" value="1"/>
</dbReference>
<dbReference type="Gene3D" id="1.10.189.10">
    <property type="entry name" value="Pyruvate Phosphate Dikinase, domain 2"/>
    <property type="match status" value="1"/>
</dbReference>
<comment type="catalytic activity">
    <reaction evidence="11">
        <text>pyruvate + phosphate + ATP = phosphoenolpyruvate + AMP + diphosphate + H(+)</text>
        <dbReference type="Rhea" id="RHEA:10756"/>
        <dbReference type="ChEBI" id="CHEBI:15361"/>
        <dbReference type="ChEBI" id="CHEBI:15378"/>
        <dbReference type="ChEBI" id="CHEBI:30616"/>
        <dbReference type="ChEBI" id="CHEBI:33019"/>
        <dbReference type="ChEBI" id="CHEBI:43474"/>
        <dbReference type="ChEBI" id="CHEBI:58702"/>
        <dbReference type="ChEBI" id="CHEBI:456215"/>
        <dbReference type="EC" id="2.7.9.1"/>
    </reaction>
</comment>
<dbReference type="Pfam" id="PF02896">
    <property type="entry name" value="PEP-utilizers_C"/>
    <property type="match status" value="1"/>
</dbReference>
<dbReference type="EC" id="2.7.9.1" evidence="3 11"/>
<evidence type="ECO:0000256" key="4">
    <source>
        <dbReference type="ARBA" id="ARBA00020138"/>
    </source>
</evidence>
<dbReference type="PANTHER" id="PTHR22931">
    <property type="entry name" value="PHOSPHOENOLPYRUVATE DIKINASE-RELATED"/>
    <property type="match status" value="1"/>
</dbReference>
<evidence type="ECO:0000256" key="12">
    <source>
        <dbReference type="PIRSR" id="PIRSR000853-1"/>
    </source>
</evidence>
<dbReference type="SUPFAM" id="SSF52009">
    <property type="entry name" value="Phosphohistidine domain"/>
    <property type="match status" value="1"/>
</dbReference>
<dbReference type="InterPro" id="IPR018274">
    <property type="entry name" value="PEP_util_AS"/>
</dbReference>
<keyword evidence="18" id="KW-0670">Pyruvate</keyword>
<feature type="binding site" evidence="14">
    <location>
        <position position="763"/>
    </location>
    <ligand>
        <name>Mg(2+)</name>
        <dbReference type="ChEBI" id="CHEBI:18420"/>
    </ligand>
</feature>
<evidence type="ECO:0000313" key="18">
    <source>
        <dbReference type="EMBL" id="TDY50653.1"/>
    </source>
</evidence>
<evidence type="ECO:0000259" key="16">
    <source>
        <dbReference type="Pfam" id="PF01326"/>
    </source>
</evidence>
<dbReference type="EMBL" id="SORF01000002">
    <property type="protein sequence ID" value="TDY50653.1"/>
    <property type="molecule type" value="Genomic_DNA"/>
</dbReference>
<evidence type="ECO:0000313" key="19">
    <source>
        <dbReference type="Proteomes" id="UP000294581"/>
    </source>
</evidence>
<dbReference type="Gene3D" id="3.50.30.10">
    <property type="entry name" value="Phosphohistidine domain"/>
    <property type="match status" value="1"/>
</dbReference>
<feature type="domain" description="Pyruvate phosphate dikinase AMP/ATP-binding" evidence="16">
    <location>
        <begin position="317"/>
        <end position="369"/>
    </location>
</feature>
<dbReference type="Gene3D" id="3.20.20.60">
    <property type="entry name" value="Phosphoenolpyruvate-binding domains"/>
    <property type="match status" value="1"/>
</dbReference>
<dbReference type="GO" id="GO:0005524">
    <property type="term" value="F:ATP binding"/>
    <property type="evidence" value="ECO:0007669"/>
    <property type="project" value="UniProtKB-UniRule"/>
</dbReference>
<evidence type="ECO:0000259" key="17">
    <source>
        <dbReference type="Pfam" id="PF02896"/>
    </source>
</evidence>
<dbReference type="InterPro" id="IPR010121">
    <property type="entry name" value="Pyruvate_phosphate_dikinase"/>
</dbReference>
<feature type="binding site" evidence="13">
    <location>
        <position position="784"/>
    </location>
    <ligand>
        <name>substrate</name>
    </ligand>
</feature>
<name>A0A4R8LSL6_9BACL</name>
<evidence type="ECO:0000256" key="10">
    <source>
        <dbReference type="ARBA" id="ARBA00022842"/>
    </source>
</evidence>
<dbReference type="Proteomes" id="UP000294581">
    <property type="component" value="Unassembled WGS sequence"/>
</dbReference>
<feature type="active site" description="Tele-phosphohistidine intermediate" evidence="12">
    <location>
        <position position="466"/>
    </location>
</feature>
<feature type="binding site" evidence="13">
    <location>
        <position position="763"/>
    </location>
    <ligand>
        <name>substrate</name>
    </ligand>
</feature>
<dbReference type="InterPro" id="IPR015813">
    <property type="entry name" value="Pyrv/PenolPyrv_kinase-like_dom"/>
</dbReference>
<keyword evidence="19" id="KW-1185">Reference proteome</keyword>
<comment type="caution">
    <text evidence="18">The sequence shown here is derived from an EMBL/GenBank/DDBJ whole genome shotgun (WGS) entry which is preliminary data.</text>
</comment>
<comment type="similarity">
    <text evidence="2 11">Belongs to the PEP-utilizing enzyme family.</text>
</comment>
<feature type="binding site" evidence="13">
    <location>
        <position position="787"/>
    </location>
    <ligand>
        <name>substrate</name>
    </ligand>
</feature>
<feature type="active site" description="Proton donor" evidence="12">
    <location>
        <position position="850"/>
    </location>
</feature>
<dbReference type="NCBIfam" id="NF004531">
    <property type="entry name" value="PRK05878.1"/>
    <property type="match status" value="1"/>
</dbReference>
<dbReference type="Gene3D" id="1.20.80.30">
    <property type="match status" value="1"/>
</dbReference>
<gene>
    <name evidence="18" type="ORF">C7445_102213</name>
</gene>
<dbReference type="InterPro" id="IPR002192">
    <property type="entry name" value="PPDK_AMP/ATP-bd"/>
</dbReference>
<feature type="binding site" evidence="13">
    <location>
        <position position="572"/>
    </location>
    <ligand>
        <name>substrate</name>
    </ligand>
</feature>
<dbReference type="Pfam" id="PF01326">
    <property type="entry name" value="PPDK_N"/>
    <property type="match status" value="3"/>
</dbReference>
<dbReference type="SUPFAM" id="SSF51621">
    <property type="entry name" value="Phosphoenolpyruvate/pyruvate domain"/>
    <property type="match status" value="1"/>
</dbReference>
<evidence type="ECO:0000256" key="7">
    <source>
        <dbReference type="ARBA" id="ARBA00022741"/>
    </source>
</evidence>
<evidence type="ECO:0000256" key="6">
    <source>
        <dbReference type="ARBA" id="ARBA00022723"/>
    </source>
</evidence>
<keyword evidence="5" id="KW-0808">Transferase</keyword>
<dbReference type="PROSITE" id="PS00370">
    <property type="entry name" value="PEP_ENZYMES_PHOS_SITE"/>
    <property type="match status" value="1"/>
</dbReference>
<protein>
    <recommendedName>
        <fullName evidence="4 11">Pyruvate, phosphate dikinase</fullName>
        <ecNumber evidence="3 11">2.7.9.1</ecNumber>
    </recommendedName>
</protein>
<feature type="domain" description="PEP-utilising enzyme C-terminal" evidence="17">
    <location>
        <begin position="529"/>
        <end position="888"/>
    </location>
</feature>
<evidence type="ECO:0000256" key="5">
    <source>
        <dbReference type="ARBA" id="ARBA00022679"/>
    </source>
</evidence>
<dbReference type="SUPFAM" id="SSF56059">
    <property type="entry name" value="Glutathione synthetase ATP-binding domain-like"/>
    <property type="match status" value="1"/>
</dbReference>
<accession>A0A4R8LSL6</accession>
<evidence type="ECO:0000256" key="13">
    <source>
        <dbReference type="PIRSR" id="PIRSR000853-2"/>
    </source>
</evidence>
<dbReference type="PANTHER" id="PTHR22931:SF9">
    <property type="entry name" value="PYRUVATE, PHOSPHATE DIKINASE 1, CHLOROPLASTIC"/>
    <property type="match status" value="1"/>
</dbReference>
<dbReference type="InterPro" id="IPR013815">
    <property type="entry name" value="ATP_grasp_subdomain_1"/>
</dbReference>
<dbReference type="Pfam" id="PF00391">
    <property type="entry name" value="PEP-utilizers"/>
    <property type="match status" value="1"/>
</dbReference>
<dbReference type="InterPro" id="IPR036637">
    <property type="entry name" value="Phosphohistidine_dom_sf"/>
</dbReference>
<dbReference type="InterPro" id="IPR000121">
    <property type="entry name" value="PEP_util_C"/>
</dbReference>
<dbReference type="PROSITE" id="PS00742">
    <property type="entry name" value="PEP_ENZYMES_2"/>
    <property type="match status" value="1"/>
</dbReference>
<keyword evidence="8 18" id="KW-0418">Kinase</keyword>
<dbReference type="InterPro" id="IPR008279">
    <property type="entry name" value="PEP-util_enz_mobile_dom"/>
</dbReference>
<dbReference type="Gene3D" id="3.30.470.20">
    <property type="entry name" value="ATP-grasp fold, B domain"/>
    <property type="match status" value="1"/>
</dbReference>
<evidence type="ECO:0000256" key="11">
    <source>
        <dbReference type="PIRNR" id="PIRNR000853"/>
    </source>
</evidence>
<dbReference type="GO" id="GO:0050242">
    <property type="term" value="F:pyruvate, phosphate dikinase activity"/>
    <property type="evidence" value="ECO:0007669"/>
    <property type="project" value="UniProtKB-UniRule"/>
</dbReference>
<proteinExistence type="inferred from homology"/>
<feature type="domain" description="Pyruvate phosphate dikinase AMP/ATP-binding" evidence="16">
    <location>
        <begin position="32"/>
        <end position="68"/>
    </location>
</feature>
<feature type="domain" description="Pyruvate phosphate dikinase AMP/ATP-binding" evidence="16">
    <location>
        <begin position="78"/>
        <end position="304"/>
    </location>
</feature>
<keyword evidence="9" id="KW-0067">ATP-binding</keyword>
<comment type="cofactor">
    <cofactor evidence="1 11 14">
        <name>Mg(2+)</name>
        <dbReference type="ChEBI" id="CHEBI:18420"/>
    </cofactor>
</comment>
<dbReference type="InterPro" id="IPR023151">
    <property type="entry name" value="PEP_util_CS"/>
</dbReference>
<evidence type="ECO:0000259" key="15">
    <source>
        <dbReference type="Pfam" id="PF00391"/>
    </source>
</evidence>
<dbReference type="GO" id="GO:0016301">
    <property type="term" value="F:kinase activity"/>
    <property type="evidence" value="ECO:0007669"/>
    <property type="project" value="UniProtKB-UniRule"/>
</dbReference>
<dbReference type="AlphaFoldDB" id="A0A4R8LSL6"/>
<feature type="binding site" evidence="13">
    <location>
        <position position="628"/>
    </location>
    <ligand>
        <name>substrate</name>
    </ligand>
</feature>
<dbReference type="OrthoDB" id="9765468at2"/>
<dbReference type="PIRSF" id="PIRSF000853">
    <property type="entry name" value="PPDK"/>
    <property type="match status" value="1"/>
</dbReference>
<evidence type="ECO:0000256" key="9">
    <source>
        <dbReference type="ARBA" id="ARBA00022840"/>
    </source>
</evidence>
<dbReference type="Gene3D" id="3.30.1490.20">
    <property type="entry name" value="ATP-grasp fold, A domain"/>
    <property type="match status" value="1"/>
</dbReference>
<sequence length="896" mass="98702">MGRIDEVAAQEQKAHPIWVYAFDQADPGERARLGGKGANLAQMVQWGLPVPPGFTITTEACQAFWEQGERLPDFLLGDVSMAMLRLERAAGKRFGDAFQPLLVSVRSGAPVSMPGMMDTILNLGLNDSTVRALAHQSQNPAFAYDSYRRLVQMFANVVFQVPLDPFEHVLQSAKARHDCKRDLDLSADAWKEVVATCLRVYADRVGEPFPQDVHTQLRLAIEAVFRSWRSQRAIVYHKLHGIAEDLGTAVNVQAMVFGNMGEDSGTGVIFTRHPATGERALFGEFLVNAQGEEVVAGTRTPQPIAELAVKMPGVYRALSKVAHQLETRFRDMQDVEFTVERGRLYVLQTRNGKRTAQAAVKIAIDMVHEGLIQPQEALLRVDAQHLRQLLYRRLESTTSLTVLTKGLPASPGAAIGRIVFDADTAVHWAARGERVILVRPETTPEDIHGVLAAEGVVTMHGGMTSHAAVVARGIGKPAVCGCDDLRIELAQRSVCVGEATLQEGDWVSIDGGTGTVFIGQGTLAEAQMAQELNELLAIADQVRRLRVRANADTPEDARRAREFGAEGIGLCRTEHMFLSPARVPLVQRMILATQSSERKAALDELLPLQVADFTEIFRTMDGLPVTIRLLDPPLHEFLPREEELATRLEQLRTQGASTNEIDKVEQLLRQARYLREANPMMGLRGSRLGIVYPEIYDMQMEAIVTAAAQAMKSGIHVELEIMLPLIGSTKELRLLRERMEQVGQAVMEQLGVAVDFRIGTMIEVPRAALTADEIAEDASFFSFGTNDLTQMTFAFSRDDAEGKFLNVYFDRDILSSNPFETLDTRGVGRLIQWAVESGKSRRPDLKTGVCGEHGGDPASIAFCEELGLDYVSCSPFRIPVARIAAAQAALERKRIG</sequence>
<feature type="domain" description="PEP-utilising enzyme mobile" evidence="15">
    <location>
        <begin position="433"/>
        <end position="514"/>
    </location>
</feature>
<evidence type="ECO:0000256" key="1">
    <source>
        <dbReference type="ARBA" id="ARBA00001946"/>
    </source>
</evidence>
<dbReference type="RefSeq" id="WP_134158582.1">
    <property type="nucleotide sequence ID" value="NZ_SORF01000002.1"/>
</dbReference>
<feature type="binding site" evidence="14">
    <location>
        <position position="787"/>
    </location>
    <ligand>
        <name>Mg(2+)</name>
        <dbReference type="ChEBI" id="CHEBI:18420"/>
    </ligand>
</feature>